<dbReference type="Proteomes" id="UP000222542">
    <property type="component" value="Unassembled WGS sequence"/>
</dbReference>
<gene>
    <name evidence="6" type="ORF">T459_00996</name>
</gene>
<feature type="region of interest" description="Disordered" evidence="4">
    <location>
        <begin position="1"/>
        <end position="25"/>
    </location>
</feature>
<evidence type="ECO:0000256" key="3">
    <source>
        <dbReference type="PROSITE-ProRule" id="PRU01240"/>
    </source>
</evidence>
<dbReference type="InterPro" id="IPR036852">
    <property type="entry name" value="Peptidase_S8/S53_dom_sf"/>
</dbReference>
<protein>
    <recommendedName>
        <fullName evidence="5">Peptidase S8/S53 domain-containing protein</fullName>
    </recommendedName>
</protein>
<dbReference type="SUPFAM" id="SSF52743">
    <property type="entry name" value="Subtilisin-like"/>
    <property type="match status" value="1"/>
</dbReference>
<dbReference type="Gramene" id="PHT93114">
    <property type="protein sequence ID" value="PHT93114"/>
    <property type="gene ID" value="T459_00996"/>
</dbReference>
<dbReference type="EMBL" id="AYRZ02000001">
    <property type="protein sequence ID" value="PHT93114.1"/>
    <property type="molecule type" value="Genomic_DNA"/>
</dbReference>
<keyword evidence="2" id="KW-0732">Signal</keyword>
<proteinExistence type="inferred from homology"/>
<comment type="caution">
    <text evidence="3">Lacks conserved residue(s) required for the propagation of feature annotation.</text>
</comment>
<dbReference type="GO" id="GO:0004252">
    <property type="term" value="F:serine-type endopeptidase activity"/>
    <property type="evidence" value="ECO:0007669"/>
    <property type="project" value="InterPro"/>
</dbReference>
<dbReference type="OMA" id="IFRNANG"/>
<keyword evidence="7" id="KW-1185">Reference proteome</keyword>
<evidence type="ECO:0000256" key="1">
    <source>
        <dbReference type="ARBA" id="ARBA00011073"/>
    </source>
</evidence>
<reference evidence="6 7" key="2">
    <citation type="journal article" date="2017" name="Genome Biol.">
        <title>New reference genome sequences of hot pepper reveal the massive evolution of plant disease-resistance genes by retroduplication.</title>
        <authorList>
            <person name="Kim S."/>
            <person name="Park J."/>
            <person name="Yeom S.I."/>
            <person name="Kim Y.M."/>
            <person name="Seo E."/>
            <person name="Kim K.T."/>
            <person name="Kim M.S."/>
            <person name="Lee J.M."/>
            <person name="Cheong K."/>
            <person name="Shin H.S."/>
            <person name="Kim S.B."/>
            <person name="Han K."/>
            <person name="Lee J."/>
            <person name="Park M."/>
            <person name="Lee H.A."/>
            <person name="Lee H.Y."/>
            <person name="Lee Y."/>
            <person name="Oh S."/>
            <person name="Lee J.H."/>
            <person name="Choi E."/>
            <person name="Choi E."/>
            <person name="Lee S.E."/>
            <person name="Jeon J."/>
            <person name="Kim H."/>
            <person name="Choi G."/>
            <person name="Song H."/>
            <person name="Lee J."/>
            <person name="Lee S.C."/>
            <person name="Kwon J.K."/>
            <person name="Lee H.Y."/>
            <person name="Koo N."/>
            <person name="Hong Y."/>
            <person name="Kim R.W."/>
            <person name="Kang W.H."/>
            <person name="Huh J.H."/>
            <person name="Kang B.C."/>
            <person name="Yang T.J."/>
            <person name="Lee Y.H."/>
            <person name="Bennetzen J.L."/>
            <person name="Choi D."/>
        </authorList>
    </citation>
    <scope>NUCLEOTIDE SEQUENCE [LARGE SCALE GENOMIC DNA]</scope>
    <source>
        <strain evidence="7">cv. CM334</strain>
    </source>
</reference>
<accession>A0A2G3AFV4</accession>
<organism evidence="6 7">
    <name type="scientific">Capsicum annuum</name>
    <name type="common">Capsicum pepper</name>
    <dbReference type="NCBI Taxonomy" id="4072"/>
    <lineage>
        <taxon>Eukaryota</taxon>
        <taxon>Viridiplantae</taxon>
        <taxon>Streptophyta</taxon>
        <taxon>Embryophyta</taxon>
        <taxon>Tracheophyta</taxon>
        <taxon>Spermatophyta</taxon>
        <taxon>Magnoliopsida</taxon>
        <taxon>eudicotyledons</taxon>
        <taxon>Gunneridae</taxon>
        <taxon>Pentapetalae</taxon>
        <taxon>asterids</taxon>
        <taxon>lamiids</taxon>
        <taxon>Solanales</taxon>
        <taxon>Solanaceae</taxon>
        <taxon>Solanoideae</taxon>
        <taxon>Capsiceae</taxon>
        <taxon>Capsicum</taxon>
    </lineage>
</organism>
<dbReference type="Pfam" id="PF00082">
    <property type="entry name" value="Peptidase_S8"/>
    <property type="match status" value="1"/>
</dbReference>
<dbReference type="GO" id="GO:0006508">
    <property type="term" value="P:proteolysis"/>
    <property type="evidence" value="ECO:0007669"/>
    <property type="project" value="InterPro"/>
</dbReference>
<dbReference type="PROSITE" id="PS51892">
    <property type="entry name" value="SUBTILASE"/>
    <property type="match status" value="1"/>
</dbReference>
<comment type="caution">
    <text evidence="6">The sequence shown here is derived from an EMBL/GenBank/DDBJ whole genome shotgun (WGS) entry which is preliminary data.</text>
</comment>
<evidence type="ECO:0000256" key="4">
    <source>
        <dbReference type="SAM" id="MobiDB-lite"/>
    </source>
</evidence>
<sequence length="93" mass="9738">MNLLGGGPSDPPFDDSGHGTHTTSMAAGNFVDRANIFRNANGTSTGMAPLAHIAMYKVCSKDGSCKEADMLAAIEDAIYDCVNVISISIGRHH</sequence>
<comment type="similarity">
    <text evidence="1 3">Belongs to the peptidase S8 family.</text>
</comment>
<evidence type="ECO:0000313" key="7">
    <source>
        <dbReference type="Proteomes" id="UP000222542"/>
    </source>
</evidence>
<dbReference type="InterPro" id="IPR045051">
    <property type="entry name" value="SBT"/>
</dbReference>
<dbReference type="Gene3D" id="3.40.50.200">
    <property type="entry name" value="Peptidase S8/S53 domain"/>
    <property type="match status" value="1"/>
</dbReference>
<dbReference type="InterPro" id="IPR000209">
    <property type="entry name" value="Peptidase_S8/S53_dom"/>
</dbReference>
<feature type="domain" description="Peptidase S8/S53" evidence="5">
    <location>
        <begin position="11"/>
        <end position="90"/>
    </location>
</feature>
<dbReference type="PANTHER" id="PTHR10795">
    <property type="entry name" value="PROPROTEIN CONVERTASE SUBTILISIN/KEXIN"/>
    <property type="match status" value="1"/>
</dbReference>
<evidence type="ECO:0000259" key="5">
    <source>
        <dbReference type="Pfam" id="PF00082"/>
    </source>
</evidence>
<dbReference type="AlphaFoldDB" id="A0A2G3AFV4"/>
<evidence type="ECO:0000256" key="2">
    <source>
        <dbReference type="ARBA" id="ARBA00022729"/>
    </source>
</evidence>
<reference evidence="6 7" key="1">
    <citation type="journal article" date="2014" name="Nat. Genet.">
        <title>Genome sequence of the hot pepper provides insights into the evolution of pungency in Capsicum species.</title>
        <authorList>
            <person name="Kim S."/>
            <person name="Park M."/>
            <person name="Yeom S.I."/>
            <person name="Kim Y.M."/>
            <person name="Lee J.M."/>
            <person name="Lee H.A."/>
            <person name="Seo E."/>
            <person name="Choi J."/>
            <person name="Cheong K."/>
            <person name="Kim K.T."/>
            <person name="Jung K."/>
            <person name="Lee G.W."/>
            <person name="Oh S.K."/>
            <person name="Bae C."/>
            <person name="Kim S.B."/>
            <person name="Lee H.Y."/>
            <person name="Kim S.Y."/>
            <person name="Kim M.S."/>
            <person name="Kang B.C."/>
            <person name="Jo Y.D."/>
            <person name="Yang H.B."/>
            <person name="Jeong H.J."/>
            <person name="Kang W.H."/>
            <person name="Kwon J.K."/>
            <person name="Shin C."/>
            <person name="Lim J.Y."/>
            <person name="Park J.H."/>
            <person name="Huh J.H."/>
            <person name="Kim J.S."/>
            <person name="Kim B.D."/>
            <person name="Cohen O."/>
            <person name="Paran I."/>
            <person name="Suh M.C."/>
            <person name="Lee S.B."/>
            <person name="Kim Y.K."/>
            <person name="Shin Y."/>
            <person name="Noh S.J."/>
            <person name="Park J."/>
            <person name="Seo Y.S."/>
            <person name="Kwon S.Y."/>
            <person name="Kim H.A."/>
            <person name="Park J.M."/>
            <person name="Kim H.J."/>
            <person name="Choi S.B."/>
            <person name="Bosland P.W."/>
            <person name="Reeves G."/>
            <person name="Jo S.H."/>
            <person name="Lee B.W."/>
            <person name="Cho H.T."/>
            <person name="Choi H.S."/>
            <person name="Lee M.S."/>
            <person name="Yu Y."/>
            <person name="Do Choi Y."/>
            <person name="Park B.S."/>
            <person name="van Deynze A."/>
            <person name="Ashrafi H."/>
            <person name="Hill T."/>
            <person name="Kim W.T."/>
            <person name="Pai H.S."/>
            <person name="Ahn H.K."/>
            <person name="Yeam I."/>
            <person name="Giovannoni J.J."/>
            <person name="Rose J.K."/>
            <person name="Sorensen I."/>
            <person name="Lee S.J."/>
            <person name="Kim R.W."/>
            <person name="Choi I.Y."/>
            <person name="Choi B.S."/>
            <person name="Lim J.S."/>
            <person name="Lee Y.H."/>
            <person name="Choi D."/>
        </authorList>
    </citation>
    <scope>NUCLEOTIDE SEQUENCE [LARGE SCALE GENOMIC DNA]</scope>
    <source>
        <strain evidence="7">cv. CM334</strain>
    </source>
</reference>
<name>A0A2G3AFV4_CAPAN</name>
<evidence type="ECO:0000313" key="6">
    <source>
        <dbReference type="EMBL" id="PHT93114.1"/>
    </source>
</evidence>
<dbReference type="STRING" id="4072.A0A2G3AFV4"/>